<evidence type="ECO:0000313" key="2">
    <source>
        <dbReference type="Proteomes" id="UP000823935"/>
    </source>
</evidence>
<dbReference type="AlphaFoldDB" id="A0A9D1JJR8"/>
<dbReference type="Proteomes" id="UP000823935">
    <property type="component" value="Unassembled WGS sequence"/>
</dbReference>
<evidence type="ECO:0000313" key="1">
    <source>
        <dbReference type="EMBL" id="HIS30978.1"/>
    </source>
</evidence>
<dbReference type="Gene3D" id="1.20.1500.10">
    <property type="entry name" value="YheA/YmcA-like"/>
    <property type="match status" value="1"/>
</dbReference>
<accession>A0A9D1JJR8</accession>
<dbReference type="InterPro" id="IPR023378">
    <property type="entry name" value="YheA/YmcA-like_dom_sf"/>
</dbReference>
<organism evidence="1 2">
    <name type="scientific">Candidatus Limivivens intestinipullorum</name>
    <dbReference type="NCBI Taxonomy" id="2840858"/>
    <lineage>
        <taxon>Bacteria</taxon>
        <taxon>Bacillati</taxon>
        <taxon>Bacillota</taxon>
        <taxon>Clostridia</taxon>
        <taxon>Lachnospirales</taxon>
        <taxon>Lachnospiraceae</taxon>
        <taxon>Lachnospiraceae incertae sedis</taxon>
        <taxon>Candidatus Limivivens</taxon>
    </lineage>
</organism>
<sequence length="118" mass="14169">MEEIRRCTEELIEAIRKSDVYREYEEARLTLAAHPDLRNTINEFRKRSYEIQNSDSPEDVYEKMEQLERDFYMVRRNDIMNNYLQAELAICRTLQTINQELVGTVDLDILDFADAINW</sequence>
<proteinExistence type="predicted"/>
<reference evidence="1" key="1">
    <citation type="submission" date="2020-10" db="EMBL/GenBank/DDBJ databases">
        <authorList>
            <person name="Gilroy R."/>
        </authorList>
    </citation>
    <scope>NUCLEOTIDE SEQUENCE</scope>
    <source>
        <strain evidence="1">CHK190-19873</strain>
    </source>
</reference>
<reference evidence="1" key="2">
    <citation type="journal article" date="2021" name="PeerJ">
        <title>Extensive microbial diversity within the chicken gut microbiome revealed by metagenomics and culture.</title>
        <authorList>
            <person name="Gilroy R."/>
            <person name="Ravi A."/>
            <person name="Getino M."/>
            <person name="Pursley I."/>
            <person name="Horton D.L."/>
            <person name="Alikhan N.F."/>
            <person name="Baker D."/>
            <person name="Gharbi K."/>
            <person name="Hall N."/>
            <person name="Watson M."/>
            <person name="Adriaenssens E.M."/>
            <person name="Foster-Nyarko E."/>
            <person name="Jarju S."/>
            <person name="Secka A."/>
            <person name="Antonio M."/>
            <person name="Oren A."/>
            <person name="Chaudhuri R.R."/>
            <person name="La Ragione R."/>
            <person name="Hildebrand F."/>
            <person name="Pallen M.J."/>
        </authorList>
    </citation>
    <scope>NUCLEOTIDE SEQUENCE</scope>
    <source>
        <strain evidence="1">CHK190-19873</strain>
    </source>
</reference>
<dbReference type="EMBL" id="DVIQ01000025">
    <property type="protein sequence ID" value="HIS30978.1"/>
    <property type="molecule type" value="Genomic_DNA"/>
</dbReference>
<dbReference type="SUPFAM" id="SSF158622">
    <property type="entry name" value="YheA/YmcA-like"/>
    <property type="match status" value="1"/>
</dbReference>
<gene>
    <name evidence="1" type="ORF">IAB44_05430</name>
</gene>
<dbReference type="InterPro" id="IPR010368">
    <property type="entry name" value="Com_YlbF"/>
</dbReference>
<name>A0A9D1JJR8_9FIRM</name>
<dbReference type="Pfam" id="PF06133">
    <property type="entry name" value="Com_YlbF"/>
    <property type="match status" value="1"/>
</dbReference>
<protein>
    <submittedName>
        <fullName evidence="1">YlbF family regulator</fullName>
    </submittedName>
</protein>
<comment type="caution">
    <text evidence="1">The sequence shown here is derived from an EMBL/GenBank/DDBJ whole genome shotgun (WGS) entry which is preliminary data.</text>
</comment>